<dbReference type="PANTHER" id="PTHR43744:SF8">
    <property type="entry name" value="SN-GLYCEROL-3-PHOSPHATE TRANSPORT SYSTEM PERMEASE PROTEIN UGPE"/>
    <property type="match status" value="1"/>
</dbReference>
<feature type="signal peptide" evidence="8">
    <location>
        <begin position="1"/>
        <end position="31"/>
    </location>
</feature>
<dbReference type="Gene3D" id="1.10.3720.10">
    <property type="entry name" value="MetI-like"/>
    <property type="match status" value="1"/>
</dbReference>
<sequence length="131" mass="14133">MVSKNLTRAARFAAAGTVVALVALPLAACSAGDGAETVRFTFSKREAIEFMTDVVADYNASQNDFMMPSLIISDPALQTLPVRQHLFQNQFSNSYNVAFASYLMAMAPAIVAYLFTQPWVMEGVTQGAVKG</sequence>
<evidence type="ECO:0000256" key="5">
    <source>
        <dbReference type="ARBA" id="ARBA00022989"/>
    </source>
</evidence>
<feature type="chain" id="PRO_5046032012" evidence="8">
    <location>
        <begin position="32"/>
        <end position="131"/>
    </location>
</feature>
<dbReference type="EMBL" id="JAGIOL010000001">
    <property type="protein sequence ID" value="MBP2437448.1"/>
    <property type="molecule type" value="Genomic_DNA"/>
</dbReference>
<evidence type="ECO:0000256" key="4">
    <source>
        <dbReference type="ARBA" id="ARBA00022692"/>
    </source>
</evidence>
<evidence type="ECO:0000256" key="2">
    <source>
        <dbReference type="ARBA" id="ARBA00022448"/>
    </source>
</evidence>
<name>A0ABS4ZKA0_9MICO</name>
<keyword evidence="6 7" id="KW-0472">Membrane</keyword>
<keyword evidence="3" id="KW-1003">Cell membrane</keyword>
<comment type="caution">
    <text evidence="9">The sequence shown here is derived from an EMBL/GenBank/DDBJ whole genome shotgun (WGS) entry which is preliminary data.</text>
</comment>
<proteinExistence type="predicted"/>
<keyword evidence="10" id="KW-1185">Reference proteome</keyword>
<accession>A0ABS4ZKA0</accession>
<keyword evidence="8" id="KW-0732">Signal</keyword>
<gene>
    <name evidence="9" type="ORF">JOF34_002034</name>
</gene>
<reference evidence="9 10" key="1">
    <citation type="submission" date="2021-03" db="EMBL/GenBank/DDBJ databases">
        <title>Sequencing the genomes of 1000 actinobacteria strains.</title>
        <authorList>
            <person name="Klenk H.-P."/>
        </authorList>
    </citation>
    <scope>NUCLEOTIDE SEQUENCE [LARGE SCALE GENOMIC DNA]</scope>
    <source>
        <strain evidence="9 10">DSM 24221</strain>
    </source>
</reference>
<evidence type="ECO:0000256" key="7">
    <source>
        <dbReference type="SAM" id="Phobius"/>
    </source>
</evidence>
<comment type="subcellular location">
    <subcellularLocation>
        <location evidence="1">Cell membrane</location>
        <topology evidence="1">Multi-pass membrane protein</topology>
    </subcellularLocation>
</comment>
<evidence type="ECO:0000256" key="1">
    <source>
        <dbReference type="ARBA" id="ARBA00004651"/>
    </source>
</evidence>
<feature type="transmembrane region" description="Helical" evidence="7">
    <location>
        <begin position="95"/>
        <end position="115"/>
    </location>
</feature>
<keyword evidence="2" id="KW-0813">Transport</keyword>
<dbReference type="Proteomes" id="UP001519362">
    <property type="component" value="Unassembled WGS sequence"/>
</dbReference>
<evidence type="ECO:0000313" key="10">
    <source>
        <dbReference type="Proteomes" id="UP001519362"/>
    </source>
</evidence>
<keyword evidence="5 7" id="KW-1133">Transmembrane helix</keyword>
<evidence type="ECO:0000313" key="9">
    <source>
        <dbReference type="EMBL" id="MBP2437448.1"/>
    </source>
</evidence>
<protein>
    <submittedName>
        <fullName evidence="9">Uncharacterized protein</fullName>
    </submittedName>
</protein>
<evidence type="ECO:0000256" key="6">
    <source>
        <dbReference type="ARBA" id="ARBA00023136"/>
    </source>
</evidence>
<dbReference type="PANTHER" id="PTHR43744">
    <property type="entry name" value="ABC TRANSPORTER PERMEASE PROTEIN MG189-RELATED-RELATED"/>
    <property type="match status" value="1"/>
</dbReference>
<organism evidence="9 10">
    <name type="scientific">Microbacterium amylolyticum</name>
    <dbReference type="NCBI Taxonomy" id="936337"/>
    <lineage>
        <taxon>Bacteria</taxon>
        <taxon>Bacillati</taxon>
        <taxon>Actinomycetota</taxon>
        <taxon>Actinomycetes</taxon>
        <taxon>Micrococcales</taxon>
        <taxon>Microbacteriaceae</taxon>
        <taxon>Microbacterium</taxon>
    </lineage>
</organism>
<evidence type="ECO:0000256" key="3">
    <source>
        <dbReference type="ARBA" id="ARBA00022475"/>
    </source>
</evidence>
<dbReference type="SUPFAM" id="SSF161098">
    <property type="entry name" value="MetI-like"/>
    <property type="match status" value="1"/>
</dbReference>
<dbReference type="InterPro" id="IPR035906">
    <property type="entry name" value="MetI-like_sf"/>
</dbReference>
<evidence type="ECO:0000256" key="8">
    <source>
        <dbReference type="SAM" id="SignalP"/>
    </source>
</evidence>
<keyword evidence="4 7" id="KW-0812">Transmembrane</keyword>